<proteinExistence type="predicted"/>
<feature type="region of interest" description="Disordered" evidence="1">
    <location>
        <begin position="90"/>
        <end position="221"/>
    </location>
</feature>
<dbReference type="Proteomes" id="UP000800039">
    <property type="component" value="Unassembled WGS sequence"/>
</dbReference>
<evidence type="ECO:0000313" key="2">
    <source>
        <dbReference type="EMBL" id="KAF1850531.1"/>
    </source>
</evidence>
<dbReference type="AlphaFoldDB" id="A0A9P4GS98"/>
<feature type="compositionally biased region" description="Basic residues" evidence="1">
    <location>
        <begin position="156"/>
        <end position="171"/>
    </location>
</feature>
<keyword evidence="3" id="KW-1185">Reference proteome</keyword>
<protein>
    <submittedName>
        <fullName evidence="2">Uncharacterized protein</fullName>
    </submittedName>
</protein>
<dbReference type="EMBL" id="ML976614">
    <property type="protein sequence ID" value="KAF1850531.1"/>
    <property type="molecule type" value="Genomic_DNA"/>
</dbReference>
<feature type="compositionally biased region" description="Basic and acidic residues" evidence="1">
    <location>
        <begin position="291"/>
        <end position="306"/>
    </location>
</feature>
<feature type="compositionally biased region" description="Basic and acidic residues" evidence="1">
    <location>
        <begin position="182"/>
        <end position="199"/>
    </location>
</feature>
<sequence length="351" mass="39952">MTKANQNIGKGGSSSYWDRYRQRLGEEASFLRPATQLTINDNDHLHPSRQAAILRPLGIEQSTRRVRNNDPLDREGSVNLSNTIAEFEPSRGRVARRGRSRGEHKRGDRRGRRDDTHQELSFHQAERRSSVSTYDDDRRVNLPPHIIRQAALPIRGRGRNGPHRSSTHRGRGGFYRGSSYDDYDRSRPTASFRYRERSRSHSQSPQRIGRDSMKFRESDDRDEVQRASMFLHHDRMALVSPGAEPDCDGPRSVFDQFPRGTHMSDGRDDVAHSHHDGRSQLARRTGGLSGEDGHQWERSGNDDSRGNGRGNGPSRGRGGGRGFYVRDRSSASPTSWSPRSPRPLDQVRWED</sequence>
<feature type="compositionally biased region" description="Low complexity" evidence="1">
    <location>
        <begin position="330"/>
        <end position="339"/>
    </location>
</feature>
<feature type="compositionally biased region" description="Basic residues" evidence="1">
    <location>
        <begin position="93"/>
        <end position="110"/>
    </location>
</feature>
<dbReference type="GeneID" id="63844230"/>
<accession>A0A9P4GS98</accession>
<feature type="compositionally biased region" description="Gly residues" evidence="1">
    <location>
        <begin position="307"/>
        <end position="322"/>
    </location>
</feature>
<feature type="compositionally biased region" description="Basic and acidic residues" evidence="1">
    <location>
        <begin position="262"/>
        <end position="278"/>
    </location>
</feature>
<name>A0A9P4GS98_9PLEO</name>
<evidence type="ECO:0000313" key="3">
    <source>
        <dbReference type="Proteomes" id="UP000800039"/>
    </source>
</evidence>
<organism evidence="2 3">
    <name type="scientific">Cucurbitaria berberidis CBS 394.84</name>
    <dbReference type="NCBI Taxonomy" id="1168544"/>
    <lineage>
        <taxon>Eukaryota</taxon>
        <taxon>Fungi</taxon>
        <taxon>Dikarya</taxon>
        <taxon>Ascomycota</taxon>
        <taxon>Pezizomycotina</taxon>
        <taxon>Dothideomycetes</taxon>
        <taxon>Pleosporomycetidae</taxon>
        <taxon>Pleosporales</taxon>
        <taxon>Pleosporineae</taxon>
        <taxon>Cucurbitariaceae</taxon>
        <taxon>Cucurbitaria</taxon>
    </lineage>
</organism>
<reference evidence="2" key="1">
    <citation type="submission" date="2020-01" db="EMBL/GenBank/DDBJ databases">
        <authorList>
            <consortium name="DOE Joint Genome Institute"/>
            <person name="Haridas S."/>
            <person name="Albert R."/>
            <person name="Binder M."/>
            <person name="Bloem J."/>
            <person name="Labutti K."/>
            <person name="Salamov A."/>
            <person name="Andreopoulos B."/>
            <person name="Baker S.E."/>
            <person name="Barry K."/>
            <person name="Bills G."/>
            <person name="Bluhm B.H."/>
            <person name="Cannon C."/>
            <person name="Castanera R."/>
            <person name="Culley D.E."/>
            <person name="Daum C."/>
            <person name="Ezra D."/>
            <person name="Gonzalez J.B."/>
            <person name="Henrissat B."/>
            <person name="Kuo A."/>
            <person name="Liang C."/>
            <person name="Lipzen A."/>
            <person name="Lutzoni F."/>
            <person name="Magnuson J."/>
            <person name="Mondo S."/>
            <person name="Nolan M."/>
            <person name="Ohm R."/>
            <person name="Pangilinan J."/>
            <person name="Park H.-J."/>
            <person name="Ramirez L."/>
            <person name="Alfaro M."/>
            <person name="Sun H."/>
            <person name="Tritt A."/>
            <person name="Yoshinaga Y."/>
            <person name="Zwiers L.-H."/>
            <person name="Turgeon B.G."/>
            <person name="Goodwin S.B."/>
            <person name="Spatafora J.W."/>
            <person name="Crous P.W."/>
            <person name="Grigoriev I.V."/>
        </authorList>
    </citation>
    <scope>NUCLEOTIDE SEQUENCE</scope>
    <source>
        <strain evidence="2">CBS 394.84</strain>
    </source>
</reference>
<gene>
    <name evidence="2" type="ORF">K460DRAFT_17253</name>
</gene>
<evidence type="ECO:0000256" key="1">
    <source>
        <dbReference type="SAM" id="MobiDB-lite"/>
    </source>
</evidence>
<dbReference type="RefSeq" id="XP_040793094.1">
    <property type="nucleotide sequence ID" value="XM_040926978.1"/>
</dbReference>
<feature type="region of interest" description="Disordered" evidence="1">
    <location>
        <begin position="240"/>
        <end position="351"/>
    </location>
</feature>
<comment type="caution">
    <text evidence="2">The sequence shown here is derived from an EMBL/GenBank/DDBJ whole genome shotgun (WGS) entry which is preliminary data.</text>
</comment>
<feature type="compositionally biased region" description="Basic and acidic residues" evidence="1">
    <location>
        <begin position="208"/>
        <end position="221"/>
    </location>
</feature>
<feature type="compositionally biased region" description="Basic and acidic residues" evidence="1">
    <location>
        <begin position="111"/>
        <end position="140"/>
    </location>
</feature>